<dbReference type="InterPro" id="IPR031593">
    <property type="entry name" value="Porin_7"/>
</dbReference>
<organism evidence="1 2">
    <name type="scientific">Cellvibrio polysaccharolyticus</name>
    <dbReference type="NCBI Taxonomy" id="2082724"/>
    <lineage>
        <taxon>Bacteria</taxon>
        <taxon>Pseudomonadati</taxon>
        <taxon>Pseudomonadota</taxon>
        <taxon>Gammaproteobacteria</taxon>
        <taxon>Cellvibrionales</taxon>
        <taxon>Cellvibrionaceae</taxon>
        <taxon>Cellvibrio</taxon>
    </lineage>
</organism>
<gene>
    <name evidence="1" type="ORF">C4F51_16060</name>
</gene>
<reference evidence="1" key="1">
    <citation type="submission" date="2018-07" db="EMBL/GenBank/DDBJ databases">
        <title>Genome assembly of strain Ka43.</title>
        <authorList>
            <person name="Kukolya J."/>
            <person name="Nagy I."/>
            <person name="Horvath B."/>
            <person name="Toth A."/>
        </authorList>
    </citation>
    <scope>NUCLEOTIDE SEQUENCE</scope>
    <source>
        <strain evidence="1">KB43</strain>
    </source>
</reference>
<name>A0A928V4N9_9GAMM</name>
<keyword evidence="2" id="KW-1185">Reference proteome</keyword>
<evidence type="ECO:0000313" key="2">
    <source>
        <dbReference type="Proteomes" id="UP000652567"/>
    </source>
</evidence>
<evidence type="ECO:0000313" key="1">
    <source>
        <dbReference type="EMBL" id="MBE8718690.1"/>
    </source>
</evidence>
<dbReference type="Proteomes" id="UP000652567">
    <property type="component" value="Unassembled WGS sequence"/>
</dbReference>
<accession>A0A928V4N9</accession>
<dbReference type="AlphaFoldDB" id="A0A928V4N9"/>
<proteinExistence type="predicted"/>
<dbReference type="Pfam" id="PF16956">
    <property type="entry name" value="Porin_7"/>
    <property type="match status" value="2"/>
</dbReference>
<comment type="caution">
    <text evidence="1">The sequence shown here is derived from an EMBL/GenBank/DDBJ whole genome shotgun (WGS) entry which is preliminary data.</text>
</comment>
<dbReference type="EMBL" id="PRDL01000001">
    <property type="protein sequence ID" value="MBE8718690.1"/>
    <property type="molecule type" value="Genomic_DNA"/>
</dbReference>
<protein>
    <submittedName>
        <fullName evidence="1">Porin</fullName>
    </submittedName>
</protein>
<sequence>MHHSDHFFAVIRSVLIHILHETTHWKQRISKKLIAMMPHKKHCKTRQKVCEFYDRRPRDSCHTQFYSKEKLMKKKILAASMLALLGSGAALAQPYQIEAGASLNHVDADHASSDTQFGAYGIYHFNQVQTANRPLAEAAFLQRSSNAYVRSSQDFDLIQAGAEFYIPDTIFYVAAELLRTDYDNSDHNNDWGVRAGVTPLEGLLVFTQYYDEVGYDFNVHAKYVMDLGYSNALNLEAGYTDFDHHNAVYVYGDYYFNRSFSAGVGYNDIHDNDAFTVRARNFFTPAIAGEAAFTKGNNFDQFTIGASIRF</sequence>